<comment type="caution">
    <text evidence="1">The sequence shown here is derived from an EMBL/GenBank/DDBJ whole genome shotgun (WGS) entry which is preliminary data.</text>
</comment>
<evidence type="ECO:0000313" key="2">
    <source>
        <dbReference type="Proteomes" id="UP000642284"/>
    </source>
</evidence>
<proteinExistence type="predicted"/>
<keyword evidence="2" id="KW-1185">Reference proteome</keyword>
<evidence type="ECO:0000313" key="1">
    <source>
        <dbReference type="EMBL" id="MBC9717794.1"/>
    </source>
</evidence>
<protein>
    <submittedName>
        <fullName evidence="1">Uncharacterized protein</fullName>
    </submittedName>
</protein>
<organism evidence="1 2">
    <name type="scientific">Streptomyces polyasparticus</name>
    <dbReference type="NCBI Taxonomy" id="2767826"/>
    <lineage>
        <taxon>Bacteria</taxon>
        <taxon>Bacillati</taxon>
        <taxon>Actinomycetota</taxon>
        <taxon>Actinomycetes</taxon>
        <taxon>Kitasatosporales</taxon>
        <taxon>Streptomycetaceae</taxon>
        <taxon>Streptomyces</taxon>
    </lineage>
</organism>
<name>A0ABR7SSC7_9ACTN</name>
<gene>
    <name evidence="1" type="ORF">H9Y04_35215</name>
</gene>
<accession>A0ABR7SSC7</accession>
<dbReference type="EMBL" id="JACTVJ010000021">
    <property type="protein sequence ID" value="MBC9717794.1"/>
    <property type="molecule type" value="Genomic_DNA"/>
</dbReference>
<sequence>MSPSSPPSVVLEDRIANHLGDRWPRLSHAGFSADLAADAMDVVTPALDRLRQIAATAASERDQARGLAVTLEQMTAEAVRLLRAGHPDEALAVLDGDAQHDDREIGRV</sequence>
<dbReference type="Proteomes" id="UP000642284">
    <property type="component" value="Unassembled WGS sequence"/>
</dbReference>
<reference evidence="1 2" key="1">
    <citation type="submission" date="2020-08" db="EMBL/GenBank/DDBJ databases">
        <title>Genemic of Streptomyces polyaspartic.</title>
        <authorList>
            <person name="Liu W."/>
        </authorList>
    </citation>
    <scope>NUCLEOTIDE SEQUENCE [LARGE SCALE GENOMIC DNA]</scope>
    <source>
        <strain evidence="1 2">TRM66268-LWL</strain>
    </source>
</reference>